<dbReference type="Pfam" id="PF00078">
    <property type="entry name" value="RVT_1"/>
    <property type="match status" value="1"/>
</dbReference>
<dbReference type="GO" id="GO:0003964">
    <property type="term" value="F:RNA-directed DNA polymerase activity"/>
    <property type="evidence" value="ECO:0007669"/>
    <property type="project" value="UniProtKB-KW"/>
</dbReference>
<sequence>MYRTLNEKYPKEKFKRRFKIAVLINLRDRMVFLLASIGTSALIPKIPDANLVKDFRPISLIGSIYKIIAKILANRLISVLGDIVSDVQSAFITGRQMLDGPFILNEVLQWCTKKKRKSLIFKVDFEKAFDSVRWDFLDDFLKKYVLRVTNGVIGSKVVSFLQGLNHLRMVVQQRISISQRIKTSEDLGYPIENEKLFPLEAVNLLKSVLGSIPVFHMSLFKVPSKVLNLLESIRSQFFNGQNLGSRKASWVKWHNVLMLGVSSLFSLNRGLMLKWVWKFLTQKDSLWTKVIVAIHGVDGKVHSTWVPSGNGESTKFWLDHWHEGGVLKNSFPIMFALENHKEISVSYKLGNPNLYSSFRRIPRGGAEQNQFDSLLELVSSVNLVPLADRWVWKLEGTGVFFSVASARRLFDELRLPNLGMET</sequence>
<reference evidence="2" key="2">
    <citation type="submission" date="2022-01" db="EMBL/GenBank/DDBJ databases">
        <authorList>
            <person name="Yamashiro T."/>
            <person name="Shiraishi A."/>
            <person name="Satake H."/>
            <person name="Nakayama K."/>
        </authorList>
    </citation>
    <scope>NUCLEOTIDE SEQUENCE</scope>
</reference>
<organism evidence="2 3">
    <name type="scientific">Tanacetum coccineum</name>
    <dbReference type="NCBI Taxonomy" id="301880"/>
    <lineage>
        <taxon>Eukaryota</taxon>
        <taxon>Viridiplantae</taxon>
        <taxon>Streptophyta</taxon>
        <taxon>Embryophyta</taxon>
        <taxon>Tracheophyta</taxon>
        <taxon>Spermatophyta</taxon>
        <taxon>Magnoliopsida</taxon>
        <taxon>eudicotyledons</taxon>
        <taxon>Gunneridae</taxon>
        <taxon>Pentapetalae</taxon>
        <taxon>asterids</taxon>
        <taxon>campanulids</taxon>
        <taxon>Asterales</taxon>
        <taxon>Asteraceae</taxon>
        <taxon>Asteroideae</taxon>
        <taxon>Anthemideae</taxon>
        <taxon>Anthemidinae</taxon>
        <taxon>Tanacetum</taxon>
    </lineage>
</organism>
<dbReference type="EMBL" id="BQNB010013475">
    <property type="protein sequence ID" value="GJT16455.1"/>
    <property type="molecule type" value="Genomic_DNA"/>
</dbReference>
<dbReference type="Proteomes" id="UP001151760">
    <property type="component" value="Unassembled WGS sequence"/>
</dbReference>
<keyword evidence="2" id="KW-0548">Nucleotidyltransferase</keyword>
<reference evidence="2" key="1">
    <citation type="journal article" date="2022" name="Int. J. Mol. Sci.">
        <title>Draft Genome of Tanacetum Coccineum: Genomic Comparison of Closely Related Tanacetum-Family Plants.</title>
        <authorList>
            <person name="Yamashiro T."/>
            <person name="Shiraishi A."/>
            <person name="Nakayama K."/>
            <person name="Satake H."/>
        </authorList>
    </citation>
    <scope>NUCLEOTIDE SEQUENCE</scope>
</reference>
<proteinExistence type="predicted"/>
<evidence type="ECO:0000313" key="3">
    <source>
        <dbReference type="Proteomes" id="UP001151760"/>
    </source>
</evidence>
<protein>
    <submittedName>
        <fullName evidence="2">RNA-directed DNA polymerase, eukaryota, reverse transcriptase zinc-binding domain protein</fullName>
    </submittedName>
</protein>
<dbReference type="InterPro" id="IPR000477">
    <property type="entry name" value="RT_dom"/>
</dbReference>
<keyword evidence="2" id="KW-0695">RNA-directed DNA polymerase</keyword>
<dbReference type="PANTHER" id="PTHR31635:SF196">
    <property type="entry name" value="REVERSE TRANSCRIPTASE DOMAIN-CONTAINING PROTEIN-RELATED"/>
    <property type="match status" value="1"/>
</dbReference>
<gene>
    <name evidence="2" type="ORF">Tco_0875161</name>
</gene>
<keyword evidence="2" id="KW-0808">Transferase</keyword>
<evidence type="ECO:0000259" key="1">
    <source>
        <dbReference type="Pfam" id="PF00078"/>
    </source>
</evidence>
<comment type="caution">
    <text evidence="2">The sequence shown here is derived from an EMBL/GenBank/DDBJ whole genome shotgun (WGS) entry which is preliminary data.</text>
</comment>
<feature type="domain" description="Reverse transcriptase" evidence="1">
    <location>
        <begin position="47"/>
        <end position="147"/>
    </location>
</feature>
<keyword evidence="3" id="KW-1185">Reference proteome</keyword>
<dbReference type="PANTHER" id="PTHR31635">
    <property type="entry name" value="REVERSE TRANSCRIPTASE DOMAIN-CONTAINING PROTEIN-RELATED"/>
    <property type="match status" value="1"/>
</dbReference>
<evidence type="ECO:0000313" key="2">
    <source>
        <dbReference type="EMBL" id="GJT16455.1"/>
    </source>
</evidence>
<dbReference type="CDD" id="cd01650">
    <property type="entry name" value="RT_nLTR_like"/>
    <property type="match status" value="1"/>
</dbReference>
<name>A0ABQ5BNR1_9ASTR</name>
<accession>A0ABQ5BNR1</accession>